<reference evidence="2 3" key="1">
    <citation type="journal article" date="2019" name="Sci. Rep.">
        <title>Orb-weaving spider Araneus ventricosus genome elucidates the spidroin gene catalogue.</title>
        <authorList>
            <person name="Kono N."/>
            <person name="Nakamura H."/>
            <person name="Ohtoshi R."/>
            <person name="Moran D.A.P."/>
            <person name="Shinohara A."/>
            <person name="Yoshida Y."/>
            <person name="Fujiwara M."/>
            <person name="Mori M."/>
            <person name="Tomita M."/>
            <person name="Arakawa K."/>
        </authorList>
    </citation>
    <scope>NUCLEOTIDE SEQUENCE [LARGE SCALE GENOMIC DNA]</scope>
</reference>
<name>A0A4Y2SXV0_ARAVE</name>
<dbReference type="Proteomes" id="UP000499080">
    <property type="component" value="Unassembled WGS sequence"/>
</dbReference>
<proteinExistence type="predicted"/>
<protein>
    <recommendedName>
        <fullName evidence="4">Reverse transcriptase domain-containing protein</fullName>
    </recommendedName>
</protein>
<feature type="region of interest" description="Disordered" evidence="1">
    <location>
        <begin position="105"/>
        <end position="129"/>
    </location>
</feature>
<sequence>MWYSGIKWVQNNIRSASVIKYLGILINDKLNFAAHLSAIKNKSLILHQGLKKVAGTSWGYSENISRQLYPNGGGKGHSLCLNSMGPQHHCQATETPVFYPKKVFTQHHSGHHNPNGGTPSHRRSNASSH</sequence>
<dbReference type="OrthoDB" id="6437115at2759"/>
<evidence type="ECO:0008006" key="4">
    <source>
        <dbReference type="Google" id="ProtNLM"/>
    </source>
</evidence>
<evidence type="ECO:0000256" key="1">
    <source>
        <dbReference type="SAM" id="MobiDB-lite"/>
    </source>
</evidence>
<gene>
    <name evidence="2" type="ORF">AVEN_219769_1</name>
</gene>
<organism evidence="2 3">
    <name type="scientific">Araneus ventricosus</name>
    <name type="common">Orbweaver spider</name>
    <name type="synonym">Epeira ventricosa</name>
    <dbReference type="NCBI Taxonomy" id="182803"/>
    <lineage>
        <taxon>Eukaryota</taxon>
        <taxon>Metazoa</taxon>
        <taxon>Ecdysozoa</taxon>
        <taxon>Arthropoda</taxon>
        <taxon>Chelicerata</taxon>
        <taxon>Arachnida</taxon>
        <taxon>Araneae</taxon>
        <taxon>Araneomorphae</taxon>
        <taxon>Entelegynae</taxon>
        <taxon>Araneoidea</taxon>
        <taxon>Araneidae</taxon>
        <taxon>Araneus</taxon>
    </lineage>
</organism>
<dbReference type="EMBL" id="BGPR01024588">
    <property type="protein sequence ID" value="GBN92791.1"/>
    <property type="molecule type" value="Genomic_DNA"/>
</dbReference>
<evidence type="ECO:0000313" key="3">
    <source>
        <dbReference type="Proteomes" id="UP000499080"/>
    </source>
</evidence>
<accession>A0A4Y2SXV0</accession>
<dbReference type="AlphaFoldDB" id="A0A4Y2SXV0"/>
<feature type="compositionally biased region" description="Basic residues" evidence="1">
    <location>
        <begin position="120"/>
        <end position="129"/>
    </location>
</feature>
<keyword evidence="3" id="KW-1185">Reference proteome</keyword>
<comment type="caution">
    <text evidence="2">The sequence shown here is derived from an EMBL/GenBank/DDBJ whole genome shotgun (WGS) entry which is preliminary data.</text>
</comment>
<evidence type="ECO:0000313" key="2">
    <source>
        <dbReference type="EMBL" id="GBN92791.1"/>
    </source>
</evidence>